<keyword evidence="2" id="KW-1185">Reference proteome</keyword>
<protein>
    <submittedName>
        <fullName evidence="1">Oxysterol-binding protein homolog 1</fullName>
    </submittedName>
</protein>
<sequence>MSSSQLNASLLRLKLLDALRSGDTSKVDSVINSLQATKSTVQTKGIIEIKETILHYAVQVAPLSIIQYLVLNSSKLNIDINSQDQDGNTPLHLAAASSRGEIVKYLLSLNNINDTTLNKDKKQPVELCKDLEIAQLMQFERAKFVEKSASLLRDYFTKRDLPKLEDLLVSNPRSAELLDINGSDPETGYTVLHEFILKNDLQMCDWILKHGGDPFKRDKKGKLPIDLIHNKTDPIRKLLKVASKEQTMMDPVEPSNSKTGNAPTYKGYLKKWTNFASGYKLRYFVLDDKGILSYYANQDDTNNAVRGSLNLGFATLHLDSSEKLKFEIIGKNGIRWHLRANHPIETNRWVWTLQNAITMAKDRYKKRSPLQAQVITSSPSVKSEAPSIEVTDDESPTSPIINRPSSESTREHKRHLLGLGRRKHKRTGSQISLGSVSNDEDSVISNPPSRSNTVKETSPKNLEEIKENQQLKPITTNFNTMGVIHSQVNDQQSIENGTATDNENFDYDLDDLQGGEEDSDNDSVTRSSNNTDIQDQISTVKGSLEVEIKSLLDLFSNISNSPESLDTEIFVVGKSTLGSIQDLFVKYNLLIQSKDFKNQKILERQLEVNKLWENSIHQLEKEIASREQKLAQYEGKQKKLKKIFAAKTSGNTTPKSGSNTNLNQTNEIEQSNELNMERTLPDTVIEDILNDSEDEFFDADSMDDTDELLNDDTTHDNLVLNEEIDPLEGKAEEPETVESSDTKSNAVSEKTVVGTGAGKSKEDEDQSQDVSKDSPPQYSEISNSGLSNPEQLEKAKLINSQGSFLGYENPPRTKLAMDEDNRPKVGLWGILKSMIGKDMTKMTLPVSFNECTSLLQRLAEDIEYSNLLEQAASFDDSALRTAYVATFAASEYASTIDRIAKPFNPLLGETFEYCRPDKNYRLISEQVSHHPPISACSAESVKWDYYGENAVASQFKGRSFDFKHLGKMFAVVRPDNGVIDKNGKKVYEELYSWKKVNTSVVGIIVGNPTVDNYGKMEVTNHTTGDVIVVDLKQRGWRASSAYQLFGTVVDKSGRETWTIGGHWNSKIFGKKASPKDASDPNRRASFAEASGKSTSTDPFSGGSFLIWQAAPRPKVPFNLTSFAVTLNGLDANLKEFVAPTDTRLRPDQRAMEDGEYDKASDEKWRLEEKQRAARKNRELKKETYKPVWFVKKKHPVTGDSYWEFQGKYWELRKDRKMHECPDIF</sequence>
<proteinExistence type="predicted"/>
<gene>
    <name evidence="1" type="ORF">CLIB1444_07S07426</name>
</gene>
<dbReference type="Proteomes" id="UP001152531">
    <property type="component" value="Unassembled WGS sequence"/>
</dbReference>
<comment type="caution">
    <text evidence="1">The sequence shown here is derived from an EMBL/GenBank/DDBJ whole genome shotgun (WGS) entry which is preliminary data.</text>
</comment>
<organism evidence="1 2">
    <name type="scientific">[Candida] jaroonii</name>
    <dbReference type="NCBI Taxonomy" id="467808"/>
    <lineage>
        <taxon>Eukaryota</taxon>
        <taxon>Fungi</taxon>
        <taxon>Dikarya</taxon>
        <taxon>Ascomycota</taxon>
        <taxon>Saccharomycotina</taxon>
        <taxon>Pichiomycetes</taxon>
        <taxon>Debaryomycetaceae</taxon>
        <taxon>Yamadazyma</taxon>
    </lineage>
</organism>
<accession>A0ACA9YBD6</accession>
<name>A0ACA9YBD6_9ASCO</name>
<dbReference type="EMBL" id="CALSDN010000007">
    <property type="protein sequence ID" value="CAH6722008.1"/>
    <property type="molecule type" value="Genomic_DNA"/>
</dbReference>
<evidence type="ECO:0000313" key="1">
    <source>
        <dbReference type="EMBL" id="CAH6722008.1"/>
    </source>
</evidence>
<evidence type="ECO:0000313" key="2">
    <source>
        <dbReference type="Proteomes" id="UP001152531"/>
    </source>
</evidence>
<reference evidence="1" key="1">
    <citation type="submission" date="2022-06" db="EMBL/GenBank/DDBJ databases">
        <authorList>
            <person name="Legras J.-L."/>
            <person name="Devillers H."/>
            <person name="Grondin C."/>
        </authorList>
    </citation>
    <scope>NUCLEOTIDE SEQUENCE</scope>
    <source>
        <strain evidence="1">CLIB 1444</strain>
    </source>
</reference>